<dbReference type="SMART" id="SM00200">
    <property type="entry name" value="SEA"/>
    <property type="match status" value="1"/>
</dbReference>
<evidence type="ECO:0000256" key="2">
    <source>
        <dbReference type="SAM" id="MobiDB-lite"/>
    </source>
</evidence>
<dbReference type="EMBL" id="JAFDVH010000018">
    <property type="protein sequence ID" value="KAG7460889.1"/>
    <property type="molecule type" value="Genomic_DNA"/>
</dbReference>
<feature type="compositionally biased region" description="Low complexity" evidence="2">
    <location>
        <begin position="19"/>
        <end position="63"/>
    </location>
</feature>
<evidence type="ECO:0000256" key="1">
    <source>
        <dbReference type="ARBA" id="ARBA00023319"/>
    </source>
</evidence>
<evidence type="ECO:0000256" key="3">
    <source>
        <dbReference type="SAM" id="Phobius"/>
    </source>
</evidence>
<evidence type="ECO:0008006" key="8">
    <source>
        <dbReference type="Google" id="ProtNLM"/>
    </source>
</evidence>
<comment type="caution">
    <text evidence="6">The sequence shown here is derived from an EMBL/GenBank/DDBJ whole genome shotgun (WGS) entry which is preliminary data.</text>
</comment>
<dbReference type="InterPro" id="IPR000082">
    <property type="entry name" value="SEA_dom"/>
</dbReference>
<gene>
    <name evidence="6" type="ORF">MATL_G00203710</name>
</gene>
<keyword evidence="3" id="KW-0472">Membrane</keyword>
<dbReference type="InterPro" id="IPR036364">
    <property type="entry name" value="SEA_dom_sf"/>
</dbReference>
<keyword evidence="7" id="KW-1185">Reference proteome</keyword>
<feature type="domain" description="SEA" evidence="4">
    <location>
        <begin position="225"/>
        <end position="332"/>
    </location>
</feature>
<dbReference type="GO" id="GO:0004930">
    <property type="term" value="F:G protein-coupled receptor activity"/>
    <property type="evidence" value="ECO:0007669"/>
    <property type="project" value="TreeGrafter"/>
</dbReference>
<evidence type="ECO:0000259" key="5">
    <source>
        <dbReference type="PROSITE" id="PS50835"/>
    </source>
</evidence>
<dbReference type="PANTHER" id="PTHR45813">
    <property type="entry name" value="IG-LIKE DOMAIN-CONTAINING PROTEIN"/>
    <property type="match status" value="1"/>
</dbReference>
<dbReference type="AlphaFoldDB" id="A0A9D3T4A6"/>
<feature type="compositionally biased region" description="Pro residues" evidence="2">
    <location>
        <begin position="186"/>
        <end position="197"/>
    </location>
</feature>
<dbReference type="InterPro" id="IPR051587">
    <property type="entry name" value="Adhesion_GPCR"/>
</dbReference>
<evidence type="ECO:0000313" key="6">
    <source>
        <dbReference type="EMBL" id="KAG7460889.1"/>
    </source>
</evidence>
<accession>A0A9D3T4A6</accession>
<dbReference type="InterPro" id="IPR007110">
    <property type="entry name" value="Ig-like_dom"/>
</dbReference>
<dbReference type="PROSITE" id="PS50835">
    <property type="entry name" value="IG_LIKE"/>
    <property type="match status" value="2"/>
</dbReference>
<reference evidence="6" key="1">
    <citation type="submission" date="2021-01" db="EMBL/GenBank/DDBJ databases">
        <authorList>
            <person name="Zahm M."/>
            <person name="Roques C."/>
            <person name="Cabau C."/>
            <person name="Klopp C."/>
            <person name="Donnadieu C."/>
            <person name="Jouanno E."/>
            <person name="Lampietro C."/>
            <person name="Louis A."/>
            <person name="Herpin A."/>
            <person name="Echchiki A."/>
            <person name="Berthelot C."/>
            <person name="Parey E."/>
            <person name="Roest-Crollius H."/>
            <person name="Braasch I."/>
            <person name="Postlethwait J."/>
            <person name="Bobe J."/>
            <person name="Montfort J."/>
            <person name="Bouchez O."/>
            <person name="Begum T."/>
            <person name="Mejri S."/>
            <person name="Adams A."/>
            <person name="Chen W.-J."/>
            <person name="Guiguen Y."/>
        </authorList>
    </citation>
    <scope>NUCLEOTIDE SEQUENCE</scope>
    <source>
        <strain evidence="6">YG-15Mar2019-1</strain>
        <tissue evidence="6">Brain</tissue>
    </source>
</reference>
<keyword evidence="3" id="KW-1133">Transmembrane helix</keyword>
<feature type="transmembrane region" description="Helical" evidence="3">
    <location>
        <begin position="653"/>
        <end position="673"/>
    </location>
</feature>
<feature type="compositionally biased region" description="Pro residues" evidence="2">
    <location>
        <begin position="160"/>
        <end position="178"/>
    </location>
</feature>
<dbReference type="Gene3D" id="2.60.40.10">
    <property type="entry name" value="Immunoglobulins"/>
    <property type="match status" value="1"/>
</dbReference>
<dbReference type="OrthoDB" id="10040049at2759"/>
<dbReference type="Proteomes" id="UP001046870">
    <property type="component" value="Chromosome 18"/>
</dbReference>
<dbReference type="PANTHER" id="PTHR45813:SF4">
    <property type="entry name" value="ADHESION G PROTEIN-COUPLED RECEPTOR F5"/>
    <property type="match status" value="1"/>
</dbReference>
<dbReference type="PROSITE" id="PS50024">
    <property type="entry name" value="SEA"/>
    <property type="match status" value="1"/>
</dbReference>
<keyword evidence="3" id="KW-0812">Transmembrane</keyword>
<dbReference type="InterPro" id="IPR013783">
    <property type="entry name" value="Ig-like_fold"/>
</dbReference>
<name>A0A9D3T4A6_MEGAT</name>
<dbReference type="Gene3D" id="3.30.70.960">
    <property type="entry name" value="SEA domain"/>
    <property type="match status" value="1"/>
</dbReference>
<dbReference type="Gene3D" id="1.20.1070.10">
    <property type="entry name" value="Rhodopsin 7-helix transmembrane proteins"/>
    <property type="match status" value="1"/>
</dbReference>
<dbReference type="SUPFAM" id="SSF48726">
    <property type="entry name" value="Immunoglobulin"/>
    <property type="match status" value="2"/>
</dbReference>
<feature type="domain" description="Ig-like" evidence="5">
    <location>
        <begin position="423"/>
        <end position="515"/>
    </location>
</feature>
<feature type="domain" description="Ig-like" evidence="5">
    <location>
        <begin position="334"/>
        <end position="418"/>
    </location>
</feature>
<evidence type="ECO:0000313" key="7">
    <source>
        <dbReference type="Proteomes" id="UP001046870"/>
    </source>
</evidence>
<feature type="region of interest" description="Disordered" evidence="2">
    <location>
        <begin position="151"/>
        <end position="197"/>
    </location>
</feature>
<feature type="region of interest" description="Disordered" evidence="2">
    <location>
        <begin position="19"/>
        <end position="73"/>
    </location>
</feature>
<dbReference type="InterPro" id="IPR013151">
    <property type="entry name" value="Immunoglobulin_dom"/>
</dbReference>
<dbReference type="InterPro" id="IPR036179">
    <property type="entry name" value="Ig-like_dom_sf"/>
</dbReference>
<proteinExistence type="predicted"/>
<dbReference type="Pfam" id="PF01390">
    <property type="entry name" value="SEA"/>
    <property type="match status" value="1"/>
</dbReference>
<evidence type="ECO:0000259" key="4">
    <source>
        <dbReference type="PROSITE" id="PS50024"/>
    </source>
</evidence>
<dbReference type="GO" id="GO:0007189">
    <property type="term" value="P:adenylate cyclase-activating G protein-coupled receptor signaling pathway"/>
    <property type="evidence" value="ECO:0007669"/>
    <property type="project" value="TreeGrafter"/>
</dbReference>
<dbReference type="Pfam" id="PF00047">
    <property type="entry name" value="ig"/>
    <property type="match status" value="1"/>
</dbReference>
<organism evidence="6 7">
    <name type="scientific">Megalops atlanticus</name>
    <name type="common">Tarpon</name>
    <name type="synonym">Clupea gigantea</name>
    <dbReference type="NCBI Taxonomy" id="7932"/>
    <lineage>
        <taxon>Eukaryota</taxon>
        <taxon>Metazoa</taxon>
        <taxon>Chordata</taxon>
        <taxon>Craniata</taxon>
        <taxon>Vertebrata</taxon>
        <taxon>Euteleostomi</taxon>
        <taxon>Actinopterygii</taxon>
        <taxon>Neopterygii</taxon>
        <taxon>Teleostei</taxon>
        <taxon>Elopiformes</taxon>
        <taxon>Megalopidae</taxon>
        <taxon>Megalops</taxon>
    </lineage>
</organism>
<sequence length="744" mass="79215">MFTLPASTTTEATLATSLLTLPTSTASEANTSPLTSPPSTTFETTTSPLTSPPSTSFEANTTTNPPPIPPTQAPNTTIIASVTTPATTQAPNTTTNPPPIPPTQAPNTTIIASMTTPATTQAPNTTTNPPPIQPTQAPNTTIIASMTTPATTQAPNTTTNPPPIPPTTQAPSTTPPPITSTTKEPTIPPPNTPPPIVPSTPTPVITIITTAIPPVLTPPPTVPLNSFQLQVTFSIIQDFNTQLSDVTSEAYKDLKGVVEKAIDDNYRKNMKGYIGVTNIMFRPGSVVTDFTVITANVSSSAVQNSNQEVATTLINEGYKVDSKSFTAAVTVNRPFSKSATPVLTGDDVTLTCVPPEGIVNVEGIWNVNGVTVSNNAKYTISNSPARLTVRNVFERDAGTYECNLRDTVVVYRHKEDMKVLPAPQVMLSRPKINSPCGTNTVAVKCCVKSASPDLSFFVRWLKNNNPLTPVTESTENGFKCYGHNYNTLGECSDVQLTCAVTVLKREYKRMSATLEFFTGAITCTDEVFGSGQKGDIAEAACPPNQDGALTAECTASGDWELVENTCVFSVIKDLQAESEVLIEENLPTFVQDLSDASKEFEENIVNSTGTISAIVNILNNIADVSSRGVPINETVMTNFLKTVDVLVFSEKSAGIHIVFAILNSLQGFFVLLFGTILDSRIRAAIAGRFSFVHTSSHRTTSTSAGPSSSSGLNLFRRHRRNMYNISEAASSSQSTGASESFLNT</sequence>
<dbReference type="SUPFAM" id="SSF82671">
    <property type="entry name" value="SEA domain"/>
    <property type="match status" value="1"/>
</dbReference>
<keyword evidence="1" id="KW-0393">Immunoglobulin domain</keyword>
<protein>
    <recommendedName>
        <fullName evidence="8">Ig-like domain-containing protein</fullName>
    </recommendedName>
</protein>